<dbReference type="InterPro" id="IPR046642">
    <property type="entry name" value="DUF6754"/>
</dbReference>
<dbReference type="EMBL" id="DTDP01000006">
    <property type="protein sequence ID" value="HGK53423.1"/>
    <property type="molecule type" value="Genomic_DNA"/>
</dbReference>
<keyword evidence="1" id="KW-1133">Transmembrane helix</keyword>
<keyword evidence="1" id="KW-0472">Membrane</keyword>
<protein>
    <recommendedName>
        <fullName evidence="2">DUF6754 domain-containing protein</fullName>
    </recommendedName>
</protein>
<reference evidence="3" key="1">
    <citation type="journal article" date="2020" name="mSystems">
        <title>Genome- and Community-Level Interaction Insights into Carbon Utilization and Element Cycling Functions of Hydrothermarchaeota in Hydrothermal Sediment.</title>
        <authorList>
            <person name="Zhou Z."/>
            <person name="Liu Y."/>
            <person name="Xu W."/>
            <person name="Pan J."/>
            <person name="Luo Z.H."/>
            <person name="Li M."/>
        </authorList>
    </citation>
    <scope>NUCLEOTIDE SEQUENCE [LARGE SCALE GENOMIC DNA]</scope>
    <source>
        <strain evidence="3">SpSt-695</strain>
    </source>
</reference>
<feature type="transmembrane region" description="Helical" evidence="1">
    <location>
        <begin position="335"/>
        <end position="351"/>
    </location>
</feature>
<evidence type="ECO:0000259" key="2">
    <source>
        <dbReference type="Pfam" id="PF20539"/>
    </source>
</evidence>
<keyword evidence="1" id="KW-0812">Transmembrane</keyword>
<evidence type="ECO:0000313" key="3">
    <source>
        <dbReference type="EMBL" id="HGK53423.1"/>
    </source>
</evidence>
<dbReference type="Gene3D" id="2.60.40.10">
    <property type="entry name" value="Immunoglobulins"/>
    <property type="match status" value="1"/>
</dbReference>
<accession>A0A7V3ZSP2</accession>
<proteinExistence type="predicted"/>
<comment type="caution">
    <text evidence="3">The sequence shown here is derived from an EMBL/GenBank/DDBJ whole genome shotgun (WGS) entry which is preliminary data.</text>
</comment>
<sequence>MKTLIYFLIFFNFKVYDAPYDAGGAIIIEWEWPEEKKGEKCDSVTIWRSTSREGEFEKIKTLVTILNSYKDIGLENGKEYFYKITLYYKDKIFESEDILSAIPKTQYFHLGRLNIMIGVFLFLTFILFFIQRAKKGISLFLRKIPGLDAVEEAVGRSTEMGRPILYIPGLSTISDVATIASLNILSQVVKKAAEYETNIIIPNRDPVVYLIAREVVKEAYTMAGRPDLFNADSVYYVTDSQFGYASAVCGIMVREKPATNFFLGMFWAESLILAETGATTGAIQIAGTDAVTQLPFFITACDYTLIGEELYAASAYLSREPVLVSTIRAQDMMKAIIWIIIFLGGILGLFGKKPFEFIFGGG</sequence>
<feature type="transmembrane region" description="Helical" evidence="1">
    <location>
        <begin position="113"/>
        <end position="130"/>
    </location>
</feature>
<organism evidence="3">
    <name type="scientific">candidate division WOR-3 bacterium</name>
    <dbReference type="NCBI Taxonomy" id="2052148"/>
    <lineage>
        <taxon>Bacteria</taxon>
        <taxon>Bacteria division WOR-3</taxon>
    </lineage>
</organism>
<name>A0A7V3ZSP2_UNCW3</name>
<dbReference type="InterPro" id="IPR013783">
    <property type="entry name" value="Ig-like_fold"/>
</dbReference>
<dbReference type="AlphaFoldDB" id="A0A7V3ZSP2"/>
<gene>
    <name evidence="3" type="ORF">ENU72_00155</name>
</gene>
<evidence type="ECO:0000256" key="1">
    <source>
        <dbReference type="SAM" id="Phobius"/>
    </source>
</evidence>
<feature type="domain" description="DUF6754" evidence="2">
    <location>
        <begin position="103"/>
        <end position="352"/>
    </location>
</feature>
<dbReference type="Pfam" id="PF20539">
    <property type="entry name" value="DUF6754"/>
    <property type="match status" value="1"/>
</dbReference>